<sequence length="149" mass="16355">MDPTSRDLHELRLGLYGTAADRERLLGEFRALLDAEAPGRWKLLTAEADDPVDDELTVADLYAELPVQWRAEHPAESPGERAVFELRAGVLATFPEARVLLDALTRAVCPDPEHPGPCPVPWSSSGVTPPLDPADRAYLAHHYASLRTP</sequence>
<proteinExistence type="predicted"/>
<evidence type="ECO:0000313" key="2">
    <source>
        <dbReference type="Proteomes" id="UP000265768"/>
    </source>
</evidence>
<evidence type="ECO:0000313" key="1">
    <source>
        <dbReference type="EMBL" id="RJL30999.1"/>
    </source>
</evidence>
<dbReference type="Proteomes" id="UP000265768">
    <property type="component" value="Unassembled WGS sequence"/>
</dbReference>
<protein>
    <submittedName>
        <fullName evidence="1">Uncharacterized protein</fullName>
    </submittedName>
</protein>
<organism evidence="1 2">
    <name type="scientific">Bailinhaonella thermotolerans</name>
    <dbReference type="NCBI Taxonomy" id="1070861"/>
    <lineage>
        <taxon>Bacteria</taxon>
        <taxon>Bacillati</taxon>
        <taxon>Actinomycetota</taxon>
        <taxon>Actinomycetes</taxon>
        <taxon>Streptosporangiales</taxon>
        <taxon>Streptosporangiaceae</taxon>
        <taxon>Bailinhaonella</taxon>
    </lineage>
</organism>
<accession>A0A3A4AQW4</accession>
<keyword evidence="2" id="KW-1185">Reference proteome</keyword>
<gene>
    <name evidence="1" type="ORF">D5H75_22225</name>
</gene>
<dbReference type="EMBL" id="QZEY01000008">
    <property type="protein sequence ID" value="RJL30999.1"/>
    <property type="molecule type" value="Genomic_DNA"/>
</dbReference>
<dbReference type="AlphaFoldDB" id="A0A3A4AQW4"/>
<name>A0A3A4AQW4_9ACTN</name>
<comment type="caution">
    <text evidence="1">The sequence shown here is derived from an EMBL/GenBank/DDBJ whole genome shotgun (WGS) entry which is preliminary data.</text>
</comment>
<reference evidence="1 2" key="1">
    <citation type="submission" date="2018-09" db="EMBL/GenBank/DDBJ databases">
        <title>YIM 75507 draft genome.</title>
        <authorList>
            <person name="Tang S."/>
            <person name="Feng Y."/>
        </authorList>
    </citation>
    <scope>NUCLEOTIDE SEQUENCE [LARGE SCALE GENOMIC DNA]</scope>
    <source>
        <strain evidence="1 2">YIM 75507</strain>
    </source>
</reference>
<dbReference type="RefSeq" id="WP_119928420.1">
    <property type="nucleotide sequence ID" value="NZ_QZEY01000008.1"/>
</dbReference>
<dbReference type="OrthoDB" id="4311068at2"/>